<dbReference type="EC" id="1.11.1.1" evidence="8"/>
<dbReference type="FunFam" id="2.20.28.10:FF:000018">
    <property type="entry name" value="Rubrerythrin"/>
    <property type="match status" value="1"/>
</dbReference>
<dbReference type="PANTHER" id="PTHR43865">
    <property type="entry name" value="RUBRERYTHRIN-RELATED"/>
    <property type="match status" value="1"/>
</dbReference>
<sequence>METAEQEKEHAKRFYKFLKEQMNGEGIEITATYPVGLSDDTKTNLCYAAAGENEEWTELYPEFAKIAKEEGFPEVAVAFEMIAKVEKFHEERYRKLLANIENGTVFEKDEPVMWKCGNCGFIFEGKEAPEKCPACVHPKSYFEVFCENY</sequence>
<dbReference type="SUPFAM" id="SSF47240">
    <property type="entry name" value="Ferritin-like"/>
    <property type="match status" value="1"/>
</dbReference>
<dbReference type="Pfam" id="PF02915">
    <property type="entry name" value="Rubrerythrin"/>
    <property type="match status" value="1"/>
</dbReference>
<evidence type="ECO:0000256" key="3">
    <source>
        <dbReference type="ARBA" id="ARBA00022723"/>
    </source>
</evidence>
<dbReference type="GO" id="GO:0016692">
    <property type="term" value="F:NADH peroxidase activity"/>
    <property type="evidence" value="ECO:0007669"/>
    <property type="project" value="UniProtKB-EC"/>
</dbReference>
<protein>
    <submittedName>
        <fullName evidence="8">Rubrerythrin-1</fullName>
        <ecNumber evidence="8">1.11.1.1</ecNumber>
    </submittedName>
</protein>
<dbReference type="PROSITE" id="PS50905">
    <property type="entry name" value="FERRITIN_LIKE"/>
    <property type="match status" value="1"/>
</dbReference>
<evidence type="ECO:0000259" key="6">
    <source>
        <dbReference type="PROSITE" id="PS50903"/>
    </source>
</evidence>
<evidence type="ECO:0000256" key="2">
    <source>
        <dbReference type="ARBA" id="ARBA00022448"/>
    </source>
</evidence>
<dbReference type="SUPFAM" id="SSF57802">
    <property type="entry name" value="Rubredoxin-like"/>
    <property type="match status" value="1"/>
</dbReference>
<accession>A0A645J5A9</accession>
<keyword evidence="3" id="KW-0479">Metal-binding</keyword>
<dbReference type="PANTHER" id="PTHR43865:SF1">
    <property type="entry name" value="RUBRERYTHRIN-RELATED"/>
    <property type="match status" value="1"/>
</dbReference>
<dbReference type="InterPro" id="IPR048574">
    <property type="entry name" value="RUBY_RBDX"/>
</dbReference>
<gene>
    <name evidence="8" type="primary">rbr1_17</name>
    <name evidence="8" type="ORF">SDC9_206026</name>
</gene>
<dbReference type="InterPro" id="IPR009040">
    <property type="entry name" value="Ferritin-like_diiron"/>
</dbReference>
<organism evidence="8">
    <name type="scientific">bioreactor metagenome</name>
    <dbReference type="NCBI Taxonomy" id="1076179"/>
    <lineage>
        <taxon>unclassified sequences</taxon>
        <taxon>metagenomes</taxon>
        <taxon>ecological metagenomes</taxon>
    </lineage>
</organism>
<reference evidence="8" key="1">
    <citation type="submission" date="2019-08" db="EMBL/GenBank/DDBJ databases">
        <authorList>
            <person name="Kucharzyk K."/>
            <person name="Murdoch R.W."/>
            <person name="Higgins S."/>
            <person name="Loffler F."/>
        </authorList>
    </citation>
    <scope>NUCLEOTIDE SEQUENCE</scope>
</reference>
<dbReference type="GO" id="GO:0005506">
    <property type="term" value="F:iron ion binding"/>
    <property type="evidence" value="ECO:0007669"/>
    <property type="project" value="InterPro"/>
</dbReference>
<dbReference type="InterPro" id="IPR012347">
    <property type="entry name" value="Ferritin-like"/>
</dbReference>
<name>A0A645J5A9_9ZZZZ</name>
<dbReference type="Gene3D" id="2.20.28.10">
    <property type="match status" value="1"/>
</dbReference>
<comment type="cofactor">
    <cofactor evidence="1">
        <name>Fe(3+)</name>
        <dbReference type="ChEBI" id="CHEBI:29034"/>
    </cofactor>
</comment>
<evidence type="ECO:0000256" key="5">
    <source>
        <dbReference type="ARBA" id="ARBA00023004"/>
    </source>
</evidence>
<dbReference type="AlphaFoldDB" id="A0A645J5A9"/>
<dbReference type="EMBL" id="VSSQ01130868">
    <property type="protein sequence ID" value="MPN58322.1"/>
    <property type="molecule type" value="Genomic_DNA"/>
</dbReference>
<evidence type="ECO:0000259" key="7">
    <source>
        <dbReference type="PROSITE" id="PS50905"/>
    </source>
</evidence>
<dbReference type="PROSITE" id="PS50903">
    <property type="entry name" value="RUBREDOXIN_LIKE"/>
    <property type="match status" value="1"/>
</dbReference>
<dbReference type="InterPro" id="IPR003251">
    <property type="entry name" value="Rr_diiron-bd_dom"/>
</dbReference>
<keyword evidence="8" id="KW-0560">Oxidoreductase</keyword>
<evidence type="ECO:0000256" key="4">
    <source>
        <dbReference type="ARBA" id="ARBA00022982"/>
    </source>
</evidence>
<keyword evidence="8" id="KW-0575">Peroxidase</keyword>
<dbReference type="NCBIfam" id="NF045767">
    <property type="entry name" value="RuberyRbr"/>
    <property type="match status" value="1"/>
</dbReference>
<dbReference type="Gene3D" id="1.20.1260.10">
    <property type="match status" value="1"/>
</dbReference>
<keyword evidence="2" id="KW-0813">Transport</keyword>
<dbReference type="CDD" id="cd01041">
    <property type="entry name" value="Rubrerythrin"/>
    <property type="match status" value="1"/>
</dbReference>
<proteinExistence type="predicted"/>
<feature type="domain" description="Ferritin-like diiron" evidence="7">
    <location>
        <begin position="1"/>
        <end position="104"/>
    </location>
</feature>
<evidence type="ECO:0000256" key="1">
    <source>
        <dbReference type="ARBA" id="ARBA00001965"/>
    </source>
</evidence>
<dbReference type="CDD" id="cd00729">
    <property type="entry name" value="rubredoxin_SM"/>
    <property type="match status" value="1"/>
</dbReference>
<keyword evidence="5" id="KW-0408">Iron</keyword>
<evidence type="ECO:0000313" key="8">
    <source>
        <dbReference type="EMBL" id="MPN58322.1"/>
    </source>
</evidence>
<feature type="domain" description="Rubredoxin-like" evidence="6">
    <location>
        <begin position="111"/>
        <end position="145"/>
    </location>
</feature>
<dbReference type="Pfam" id="PF21349">
    <property type="entry name" value="RUBY_RBDX"/>
    <property type="match status" value="1"/>
</dbReference>
<dbReference type="InterPro" id="IPR009078">
    <property type="entry name" value="Ferritin-like_SF"/>
</dbReference>
<dbReference type="InterPro" id="IPR052364">
    <property type="entry name" value="Rubrerythrin"/>
</dbReference>
<comment type="caution">
    <text evidence="8">The sequence shown here is derived from an EMBL/GenBank/DDBJ whole genome shotgun (WGS) entry which is preliminary data.</text>
</comment>
<keyword evidence="4" id="KW-0249">Electron transport</keyword>
<dbReference type="InterPro" id="IPR024934">
    <property type="entry name" value="Rubredoxin-like_dom"/>
</dbReference>